<evidence type="ECO:0000256" key="1">
    <source>
        <dbReference type="ARBA" id="ARBA00022448"/>
    </source>
</evidence>
<dbReference type="InterPro" id="IPR013837">
    <property type="entry name" value="ATP_synth_F0_suB"/>
</dbReference>
<proteinExistence type="inferred from homology"/>
<comment type="subunit">
    <text evidence="8">F-type ATPases have 2 components, CF(1) - the catalytic core - and CF(0) - the membrane proton channel. In yeast, the dimeric form of ATP synthase consists of 17 polypeptides: alpha, beta, gamma, delta, epsilon, 4 (B), 5 (OSCP), 6 (A), 8, 9 (C), d, E (Tim11), f, g, h, i/j and k.</text>
</comment>
<reference evidence="9 10" key="1">
    <citation type="journal article" date="2019" name="PLoS Genet.">
        <title>Convergent evolution of linked mating-type loci in basidiomycete fungi.</title>
        <authorList>
            <person name="Sun S."/>
            <person name="Coelho M.A."/>
            <person name="Heitman J."/>
            <person name="Nowrousian M."/>
        </authorList>
    </citation>
    <scope>NUCLEOTIDE SEQUENCE [LARGE SCALE GENOMIC DNA]</scope>
    <source>
        <strain evidence="9 10">CBS 4282</strain>
    </source>
</reference>
<sequence length="234" mass="25289">MASRLALRNLRSAARPAFVAPRAIASQCVVAEPTPDEKAAEIINAVPSTSLFTKTGGIILGVGVTAAAISTEVYVANEETVLAAAFLIIFTAIAKNIGGPYTSWANGHIDKIKSVLNGARAEHTQAVTQRIDSVNQLKDVVPLTEQLYKVAKETNELEHANFIAAQEAAVKNELKSVLDSWVRYEQQQREAEQTALVKTVTANIAAELEKPAFKKQLLEEALTQVEQIAKSKQI</sequence>
<dbReference type="InterPro" id="IPR008688">
    <property type="entry name" value="ATP_synth_Bsub_B/MI25"/>
</dbReference>
<dbReference type="GO" id="GO:0005743">
    <property type="term" value="C:mitochondrial inner membrane"/>
    <property type="evidence" value="ECO:0007669"/>
    <property type="project" value="UniProtKB-SubCell"/>
</dbReference>
<evidence type="ECO:0000256" key="3">
    <source>
        <dbReference type="ARBA" id="ARBA00022781"/>
    </source>
</evidence>
<comment type="caution">
    <text evidence="9">The sequence shown here is derived from an EMBL/GenBank/DDBJ whole genome shotgun (WGS) entry which is preliminary data.</text>
</comment>
<evidence type="ECO:0000313" key="10">
    <source>
        <dbReference type="Proteomes" id="UP000473826"/>
    </source>
</evidence>
<keyword evidence="3 8" id="KW-0375">Hydrogen ion transport</keyword>
<keyword evidence="10" id="KW-1185">Reference proteome</keyword>
<evidence type="ECO:0000256" key="7">
    <source>
        <dbReference type="ARBA" id="ARBA00023136"/>
    </source>
</evidence>
<keyword evidence="6 8" id="KW-0496">Mitochondrion</keyword>
<name>A0A7D8Z4I6_VANHU</name>
<evidence type="ECO:0000256" key="6">
    <source>
        <dbReference type="ARBA" id="ARBA00023128"/>
    </source>
</evidence>
<evidence type="ECO:0000313" key="9">
    <source>
        <dbReference type="EMBL" id="TXT07487.1"/>
    </source>
</evidence>
<gene>
    <name evidence="9" type="ORF">VHUM_03207</name>
</gene>
<dbReference type="GO" id="GO:0045259">
    <property type="term" value="C:proton-transporting ATP synthase complex"/>
    <property type="evidence" value="ECO:0007669"/>
    <property type="project" value="UniProtKB-KW"/>
</dbReference>
<comment type="similarity">
    <text evidence="8">Belongs to the eukaryotic ATPase B chain family.</text>
</comment>
<dbReference type="OrthoDB" id="67388at2759"/>
<protein>
    <recommendedName>
        <fullName evidence="8">ATP synthase subunit 4</fullName>
    </recommendedName>
</protein>
<keyword evidence="5 8" id="KW-0406">Ion transport</keyword>
<dbReference type="Pfam" id="PF05405">
    <property type="entry name" value="Mt_ATP-synt_B"/>
    <property type="match status" value="1"/>
</dbReference>
<keyword evidence="4 8" id="KW-0999">Mitochondrion inner membrane</keyword>
<dbReference type="PANTHER" id="PTHR12733:SF3">
    <property type="entry name" value="ATP SYNTHASE F(0) COMPLEX SUBUNIT B1, MITOCHONDRIAL"/>
    <property type="match status" value="1"/>
</dbReference>
<keyword evidence="7 8" id="KW-0472">Membrane</keyword>
<comment type="subcellular location">
    <subcellularLocation>
        <location evidence="8">Mitochondrion</location>
    </subcellularLocation>
    <subcellularLocation>
        <location evidence="8">Mitochondrion inner membrane</location>
    </subcellularLocation>
</comment>
<dbReference type="GO" id="GO:0046933">
    <property type="term" value="F:proton-transporting ATP synthase activity, rotational mechanism"/>
    <property type="evidence" value="ECO:0007669"/>
    <property type="project" value="TreeGrafter"/>
</dbReference>
<dbReference type="SUPFAM" id="SSF161060">
    <property type="entry name" value="ATP synthase B chain-like"/>
    <property type="match status" value="1"/>
</dbReference>
<keyword evidence="1 8" id="KW-0813">Transport</keyword>
<dbReference type="EMBL" id="QKWK01000008">
    <property type="protein sequence ID" value="TXT07487.1"/>
    <property type="molecule type" value="Genomic_DNA"/>
</dbReference>
<dbReference type="Proteomes" id="UP000473826">
    <property type="component" value="Unassembled WGS sequence"/>
</dbReference>
<evidence type="ECO:0000256" key="2">
    <source>
        <dbReference type="ARBA" id="ARBA00022547"/>
    </source>
</evidence>
<evidence type="ECO:0000256" key="8">
    <source>
        <dbReference type="RuleBase" id="RU368017"/>
    </source>
</evidence>
<comment type="function">
    <text evidence="8">Subunit b, of the mitochondrial membrane ATP synthase complex (F(1)F(0) ATP synthase or Complex V) that produces ATP from ADP in the presence of a proton gradient across the membrane which is generated by electron transport complexes of the respiratory chain. ATP synthase complex consist of a soluble F(1) head domain - the catalytic core - and a membrane F(1) domain - the membrane proton channel. These two domains are linked by a central stalk rotating inside the F(1) region and a stationary peripheral stalk. During catalysis, ATP synthesis in the catalytic domain of F(1) is coupled via a rotary mechanism of the central stalk subunits to proton translocation. In vivo, can only synthesize ATP although its ATP hydrolase activity can be activated artificially in vitro. Part of the complex F(0) domain. Part of the complex F(0) domain and the peripheric stalk, which acts as a stator to hold the catalytic alpha(3)beta(3) subcomplex and subunit a/ATP6 static relative to the rotary elements.</text>
</comment>
<accession>A0A7D8Z4I6</accession>
<dbReference type="PANTHER" id="PTHR12733">
    <property type="entry name" value="MITOCHONDRIAL ATP SYNTHASE B CHAIN"/>
    <property type="match status" value="1"/>
</dbReference>
<evidence type="ECO:0000256" key="5">
    <source>
        <dbReference type="ARBA" id="ARBA00023065"/>
    </source>
</evidence>
<organism evidence="9 10">
    <name type="scientific">Vanrija humicola</name>
    <name type="common">Yeast</name>
    <name type="synonym">Cryptococcus humicola</name>
    <dbReference type="NCBI Taxonomy" id="5417"/>
    <lineage>
        <taxon>Eukaryota</taxon>
        <taxon>Fungi</taxon>
        <taxon>Dikarya</taxon>
        <taxon>Basidiomycota</taxon>
        <taxon>Agaricomycotina</taxon>
        <taxon>Tremellomycetes</taxon>
        <taxon>Trichosporonales</taxon>
        <taxon>Trichosporonaceae</taxon>
        <taxon>Vanrija</taxon>
    </lineage>
</organism>
<keyword evidence="2 8" id="KW-0138">CF(0)</keyword>
<dbReference type="AlphaFoldDB" id="A0A7D8Z4I6"/>
<dbReference type="Gene3D" id="1.20.5.2210">
    <property type="match status" value="1"/>
</dbReference>
<evidence type="ECO:0000256" key="4">
    <source>
        <dbReference type="ARBA" id="ARBA00022792"/>
    </source>
</evidence>